<feature type="domain" description="Alpha-L-rhamnosidase concanavalin-like" evidence="5">
    <location>
        <begin position="383"/>
        <end position="480"/>
    </location>
</feature>
<gene>
    <name evidence="9" type="ORF">M1L60_04995</name>
</gene>
<feature type="compositionally biased region" description="Low complexity" evidence="4">
    <location>
        <begin position="52"/>
        <end position="64"/>
    </location>
</feature>
<evidence type="ECO:0000259" key="7">
    <source>
        <dbReference type="Pfam" id="PF17389"/>
    </source>
</evidence>
<feature type="domain" description="Bacterial alpha-L-rhamnosidase N-terminal" evidence="6">
    <location>
        <begin position="215"/>
        <end position="372"/>
    </location>
</feature>
<dbReference type="RefSeq" id="WP_253236084.1">
    <property type="nucleotide sequence ID" value="NZ_JAMYJR010000003.1"/>
</dbReference>
<feature type="domain" description="Alpha-L-rhamnosidase C-terminal" evidence="8">
    <location>
        <begin position="834"/>
        <end position="907"/>
    </location>
</feature>
<dbReference type="EMBL" id="JAMYJR010000003">
    <property type="protein sequence ID" value="MCO8269947.1"/>
    <property type="molecule type" value="Genomic_DNA"/>
</dbReference>
<dbReference type="InterPro" id="IPR008928">
    <property type="entry name" value="6-hairpin_glycosidase_sf"/>
</dbReference>
<dbReference type="InterPro" id="IPR013783">
    <property type="entry name" value="Ig-like_fold"/>
</dbReference>
<dbReference type="EC" id="3.2.1.40" evidence="2"/>
<dbReference type="InterPro" id="IPR013737">
    <property type="entry name" value="Bac_rhamnosid_N"/>
</dbReference>
<dbReference type="Pfam" id="PF25788">
    <property type="entry name" value="Ig_Rha78A_N"/>
    <property type="match status" value="2"/>
</dbReference>
<evidence type="ECO:0000256" key="4">
    <source>
        <dbReference type="SAM" id="MobiDB-lite"/>
    </source>
</evidence>
<dbReference type="Gene3D" id="1.50.10.10">
    <property type="match status" value="1"/>
</dbReference>
<dbReference type="PANTHER" id="PTHR33307:SF6">
    <property type="entry name" value="ALPHA-RHAMNOSIDASE (EUROFUNG)-RELATED"/>
    <property type="match status" value="1"/>
</dbReference>
<comment type="catalytic activity">
    <reaction evidence="1">
        <text>Hydrolysis of terminal non-reducing alpha-L-rhamnose residues in alpha-L-rhamnosides.</text>
        <dbReference type="EC" id="3.2.1.40"/>
    </reaction>
</comment>
<evidence type="ECO:0000313" key="9">
    <source>
        <dbReference type="EMBL" id="MCO8269947.1"/>
    </source>
</evidence>
<proteinExistence type="predicted"/>
<evidence type="ECO:0000256" key="1">
    <source>
        <dbReference type="ARBA" id="ARBA00001445"/>
    </source>
</evidence>
<evidence type="ECO:0000256" key="3">
    <source>
        <dbReference type="ARBA" id="ARBA00022801"/>
    </source>
</evidence>
<evidence type="ECO:0000259" key="8">
    <source>
        <dbReference type="Pfam" id="PF17390"/>
    </source>
</evidence>
<dbReference type="SUPFAM" id="SSF48208">
    <property type="entry name" value="Six-hairpin glycosidases"/>
    <property type="match status" value="1"/>
</dbReference>
<evidence type="ECO:0000256" key="2">
    <source>
        <dbReference type="ARBA" id="ARBA00012652"/>
    </source>
</evidence>
<dbReference type="Gene3D" id="2.60.120.260">
    <property type="entry name" value="Galactose-binding domain-like"/>
    <property type="match status" value="2"/>
</dbReference>
<protein>
    <recommendedName>
        <fullName evidence="2">alpha-L-rhamnosidase</fullName>
        <ecNumber evidence="2">3.2.1.40</ecNumber>
    </recommendedName>
</protein>
<sequence>MPDISPPAALRFDHHPAPVLGLGNPTPRLSWQVSSAPATYTQTRYEIEITRPAAPASTNSGAAAQPAAEGRGNSGPAAPASTNSGAAAQPAAEGSGNSGPAAQLGAEGSADSGPAAQASSAPAGGAATEVFTVVSGEQVLVPWPGAPLVSREAASVRVRVGDDDGWSDWSEAATVETGLLDAADWSARFVAAREIGAWGSPSPILTGTVELPAGVVKGRLYATAHGLYEATLNGTRVGDEQLAPGWTAYQHRLRYQSHDVTALLAEGVNRLEVQLGNGWFRGYLGFRNQHSLYGDRLALLAQLEVETADGRVHTLATDGSWTAREGTTTSDDLYNGQHIDLRRELGPQSPVDVLDADLGRLVAPDGPPVRVTDVLPAVAVTTSPSGRTLVDFGQNVVGWVRLTVRGAQQGQPVTVRHAEVLEDGELGVRPLREAKATDEWILSDDDEVVLEPGLTFHGFRYAEVTGVDNLETADIEAVVVGSDLRRTGWFESSHELLNRFHENVVWGMRGNFVDVPTDCPQRDERLGWTGDIQVFSPTASFLFDSAGFLTNWLADLAAEQQKDGSVPHVVPDVIRQTGPAAAAWGDAAAIVPWVVYQRTGDAGLLERQLPSMRAWVDRIAGLAGAGRLWAGGFQFGDWLDPAAPPEDPFRAKADPDVVATAHLARSAEIVARAARAIGDDDVAREYGELAEQVRAAFAREYVTAGGRVLSDATTTYALALQWALLPTPEQRKHAGERLADLVRASGFRISTGFVGTPLMTDALTDAGQPELAYRLLLQTGVPSWLYPVTMGATTIWERWDSMLPDGSINPGQMTSFNHYALGAVADWLHRRVAGLAPGEPGYRRIDVRPQPDRQLTRAAAKHLTPYGEASVSWQRDGGELRLEVVVPVGATASVHLPGGEKEDVRHGTHAWVVEDPYAGEAALPAEPTIRQLMDHAPTWDKLVATAREAGVVDGEAALADSVQRYLDAPATEFADAATAHGFIPGGDQLAARLTALLSPSSDK</sequence>
<dbReference type="InterPro" id="IPR035398">
    <property type="entry name" value="Bac_rhamnosid_C"/>
</dbReference>
<reference evidence="9 10" key="1">
    <citation type="submission" date="2022-06" db="EMBL/GenBank/DDBJ databases">
        <title>New Species of the Genus Actinoplanes, ActinopZanes ferrugineus.</title>
        <authorList>
            <person name="Ding P."/>
        </authorList>
    </citation>
    <scope>NUCLEOTIDE SEQUENCE [LARGE SCALE GENOMIC DNA]</scope>
    <source>
        <strain evidence="9 10">TRM88003</strain>
    </source>
</reference>
<dbReference type="Pfam" id="PF17389">
    <property type="entry name" value="Bac_rhamnosid6H"/>
    <property type="match status" value="1"/>
</dbReference>
<evidence type="ECO:0000259" key="5">
    <source>
        <dbReference type="Pfam" id="PF05592"/>
    </source>
</evidence>
<organism evidence="9 10">
    <name type="scientific">Paractinoplanes aksuensis</name>
    <dbReference type="NCBI Taxonomy" id="2939490"/>
    <lineage>
        <taxon>Bacteria</taxon>
        <taxon>Bacillati</taxon>
        <taxon>Actinomycetota</taxon>
        <taxon>Actinomycetes</taxon>
        <taxon>Micromonosporales</taxon>
        <taxon>Micromonosporaceae</taxon>
        <taxon>Paractinoplanes</taxon>
    </lineage>
</organism>
<dbReference type="InterPro" id="IPR035396">
    <property type="entry name" value="Bac_rhamnosid6H"/>
</dbReference>
<dbReference type="InterPro" id="IPR008902">
    <property type="entry name" value="Rhamnosid_concanavalin"/>
</dbReference>
<dbReference type="GO" id="GO:0016787">
    <property type="term" value="F:hydrolase activity"/>
    <property type="evidence" value="ECO:0007669"/>
    <property type="project" value="UniProtKB-KW"/>
</dbReference>
<dbReference type="InterPro" id="IPR016007">
    <property type="entry name" value="Alpha_rhamnosid"/>
</dbReference>
<dbReference type="Gene3D" id="2.60.420.10">
    <property type="entry name" value="Maltose phosphorylase, domain 3"/>
    <property type="match status" value="1"/>
</dbReference>
<dbReference type="PANTHER" id="PTHR33307">
    <property type="entry name" value="ALPHA-RHAMNOSIDASE (EUROFUNG)"/>
    <property type="match status" value="1"/>
</dbReference>
<feature type="compositionally biased region" description="Low complexity" evidence="4">
    <location>
        <begin position="74"/>
        <end position="88"/>
    </location>
</feature>
<feature type="domain" description="Alpha-L-rhamnosidase six-hairpin glycosidase" evidence="7">
    <location>
        <begin position="485"/>
        <end position="832"/>
    </location>
</feature>
<evidence type="ECO:0000259" key="6">
    <source>
        <dbReference type="Pfam" id="PF08531"/>
    </source>
</evidence>
<feature type="compositionally biased region" description="Low complexity" evidence="4">
    <location>
        <begin position="108"/>
        <end position="121"/>
    </location>
</feature>
<name>A0ABT1DGL0_9ACTN</name>
<dbReference type="Pfam" id="PF17390">
    <property type="entry name" value="Bac_rhamnosid_C"/>
    <property type="match status" value="1"/>
</dbReference>
<dbReference type="Gene3D" id="2.60.40.10">
    <property type="entry name" value="Immunoglobulins"/>
    <property type="match status" value="1"/>
</dbReference>
<dbReference type="Proteomes" id="UP001523369">
    <property type="component" value="Unassembled WGS sequence"/>
</dbReference>
<dbReference type="InterPro" id="IPR012341">
    <property type="entry name" value="6hp_glycosidase-like_sf"/>
</dbReference>
<keyword evidence="3 9" id="KW-0378">Hydrolase</keyword>
<evidence type="ECO:0000313" key="10">
    <source>
        <dbReference type="Proteomes" id="UP001523369"/>
    </source>
</evidence>
<dbReference type="Pfam" id="PF05592">
    <property type="entry name" value="Bac_rhamnosid"/>
    <property type="match status" value="1"/>
</dbReference>
<dbReference type="Pfam" id="PF08531">
    <property type="entry name" value="Bac_rhamnosid_N"/>
    <property type="match status" value="1"/>
</dbReference>
<accession>A0ABT1DGL0</accession>
<comment type="caution">
    <text evidence="9">The sequence shown here is derived from an EMBL/GenBank/DDBJ whole genome shotgun (WGS) entry which is preliminary data.</text>
</comment>
<feature type="region of interest" description="Disordered" evidence="4">
    <location>
        <begin position="51"/>
        <end position="121"/>
    </location>
</feature>
<keyword evidence="10" id="KW-1185">Reference proteome</keyword>
<dbReference type="PIRSF" id="PIRSF010631">
    <property type="entry name" value="A-rhamnsds"/>
    <property type="match status" value="1"/>
</dbReference>